<reference evidence="6" key="2">
    <citation type="submission" date="2018-02" db="UniProtKB">
        <authorList>
            <consortium name="EnsemblPlants"/>
        </authorList>
    </citation>
    <scope>IDENTIFICATION</scope>
    <source>
        <strain evidence="6">Williams 82</strain>
    </source>
</reference>
<dbReference type="GO" id="GO:0006355">
    <property type="term" value="P:regulation of DNA-templated transcription"/>
    <property type="evidence" value="ECO:0007669"/>
    <property type="project" value="InterPro"/>
</dbReference>
<evidence type="ECO:0000313" key="6">
    <source>
        <dbReference type="EnsemblPlants" id="KRH37599"/>
    </source>
</evidence>
<evidence type="ECO:0000256" key="1">
    <source>
        <dbReference type="ARBA" id="ARBA00023015"/>
    </source>
</evidence>
<dbReference type="Pfam" id="PF00320">
    <property type="entry name" value="GATA"/>
    <property type="match status" value="1"/>
</dbReference>
<dbReference type="GO" id="GO:0008270">
    <property type="term" value="F:zinc ion binding"/>
    <property type="evidence" value="ECO:0007669"/>
    <property type="project" value="InterPro"/>
</dbReference>
<dbReference type="EMBL" id="CM000842">
    <property type="protein sequence ID" value="KRH37599.1"/>
    <property type="molecule type" value="Genomic_DNA"/>
</dbReference>
<name>A0A0R0IF15_SOYBN</name>
<keyword evidence="2" id="KW-0238">DNA-binding</keyword>
<dbReference type="OMA" id="THSTPLW"/>
<accession>A0A0R0IF15</accession>
<dbReference type="AlphaFoldDB" id="A0A0R0IF15"/>
<dbReference type="Gramene" id="KRH37599">
    <property type="protein sequence ID" value="KRH37599"/>
    <property type="gene ID" value="GLYMA_09G076800"/>
</dbReference>
<dbReference type="InterPro" id="IPR044589">
    <property type="entry name" value="GATA26/27"/>
</dbReference>
<protein>
    <recommendedName>
        <fullName evidence="4">GATA-type domain-containing protein</fullName>
    </recommendedName>
</protein>
<keyword evidence="7" id="KW-1185">Reference proteome</keyword>
<sequence length="171" mass="19255">MNIVPFTPLWRNGPVDKPVLCNACGTRYKKGDLDNYLPKNVHPQLHHNNFKNVNGESHFNAEESLSNHIPPITTSNGDNYKSSSDVHHISAQDFEKKIPSRKRSSVVYKPMTPMEKFQKQLLSLYRSERQPEESLLVDNVNNFIPENEIGLGAILLKTDDAASTDPGSANR</sequence>
<organism evidence="5">
    <name type="scientific">Glycine max</name>
    <name type="common">Soybean</name>
    <name type="synonym">Glycine hispida</name>
    <dbReference type="NCBI Taxonomy" id="3847"/>
    <lineage>
        <taxon>Eukaryota</taxon>
        <taxon>Viridiplantae</taxon>
        <taxon>Streptophyta</taxon>
        <taxon>Embryophyta</taxon>
        <taxon>Tracheophyta</taxon>
        <taxon>Spermatophyta</taxon>
        <taxon>Magnoliopsida</taxon>
        <taxon>eudicotyledons</taxon>
        <taxon>Gunneridae</taxon>
        <taxon>Pentapetalae</taxon>
        <taxon>rosids</taxon>
        <taxon>fabids</taxon>
        <taxon>Fabales</taxon>
        <taxon>Fabaceae</taxon>
        <taxon>Papilionoideae</taxon>
        <taxon>50 kb inversion clade</taxon>
        <taxon>NPAAA clade</taxon>
        <taxon>indigoferoid/millettioid clade</taxon>
        <taxon>Phaseoleae</taxon>
        <taxon>Glycine</taxon>
        <taxon>Glycine subgen. Soja</taxon>
    </lineage>
</organism>
<keyword evidence="1" id="KW-0805">Transcription regulation</keyword>
<keyword evidence="3" id="KW-0804">Transcription</keyword>
<dbReference type="InterPro" id="IPR000679">
    <property type="entry name" value="Znf_GATA"/>
</dbReference>
<dbReference type="OrthoDB" id="515401at2759"/>
<dbReference type="InParanoid" id="A0A0R0IF15"/>
<proteinExistence type="predicted"/>
<dbReference type="InterPro" id="IPR013088">
    <property type="entry name" value="Znf_NHR/GATA"/>
</dbReference>
<evidence type="ECO:0000313" key="5">
    <source>
        <dbReference type="EMBL" id="KRH37599.1"/>
    </source>
</evidence>
<dbReference type="SMART" id="SM00401">
    <property type="entry name" value="ZnF_GATA"/>
    <property type="match status" value="1"/>
</dbReference>
<dbReference type="SUPFAM" id="SSF57716">
    <property type="entry name" value="Glucocorticoid receptor-like (DNA-binding domain)"/>
    <property type="match status" value="1"/>
</dbReference>
<reference evidence="5" key="3">
    <citation type="submission" date="2018-07" db="EMBL/GenBank/DDBJ databases">
        <title>WGS assembly of Glycine max.</title>
        <authorList>
            <person name="Schmutz J."/>
            <person name="Cannon S."/>
            <person name="Schlueter J."/>
            <person name="Ma J."/>
            <person name="Mitros T."/>
            <person name="Nelson W."/>
            <person name="Hyten D."/>
            <person name="Song Q."/>
            <person name="Thelen J."/>
            <person name="Cheng J."/>
            <person name="Xu D."/>
            <person name="Hellsten U."/>
            <person name="May G."/>
            <person name="Yu Y."/>
            <person name="Sakurai T."/>
            <person name="Umezawa T."/>
            <person name="Bhattacharyya M."/>
            <person name="Sandhu D."/>
            <person name="Valliyodan B."/>
            <person name="Lindquist E."/>
            <person name="Peto M."/>
            <person name="Grant D."/>
            <person name="Shu S."/>
            <person name="Goodstein D."/>
            <person name="Barry K."/>
            <person name="Futrell-Griggs M."/>
            <person name="Abernathy B."/>
            <person name="Du J."/>
            <person name="Tian Z."/>
            <person name="Zhu L."/>
            <person name="Gill N."/>
            <person name="Joshi T."/>
            <person name="Libault M."/>
            <person name="Sethuraman A."/>
            <person name="Zhang X."/>
            <person name="Shinozaki K."/>
            <person name="Nguyen H."/>
            <person name="Wing R."/>
            <person name="Cregan P."/>
            <person name="Specht J."/>
            <person name="Grimwood J."/>
            <person name="Rokhsar D."/>
            <person name="Stacey G."/>
            <person name="Shoemaker R."/>
            <person name="Jackson S."/>
        </authorList>
    </citation>
    <scope>NUCLEOTIDE SEQUENCE</scope>
    <source>
        <tissue evidence="5">Callus</tissue>
    </source>
</reference>
<gene>
    <name evidence="5" type="ORF">GLYMA_09G076800</name>
</gene>
<feature type="domain" description="GATA-type" evidence="4">
    <location>
        <begin position="1"/>
        <end position="44"/>
    </location>
</feature>
<evidence type="ECO:0000313" key="7">
    <source>
        <dbReference type="Proteomes" id="UP000008827"/>
    </source>
</evidence>
<dbReference type="CDD" id="cd00202">
    <property type="entry name" value="ZnF_GATA"/>
    <property type="match status" value="1"/>
</dbReference>
<evidence type="ECO:0000259" key="4">
    <source>
        <dbReference type="SMART" id="SM00401"/>
    </source>
</evidence>
<dbReference type="EnsemblPlants" id="KRH37599">
    <property type="protein sequence ID" value="KRH37599"/>
    <property type="gene ID" value="GLYMA_09G076800"/>
</dbReference>
<dbReference type="Gene3D" id="3.30.50.10">
    <property type="entry name" value="Erythroid Transcription Factor GATA-1, subunit A"/>
    <property type="match status" value="1"/>
</dbReference>
<dbReference type="Proteomes" id="UP000008827">
    <property type="component" value="Chromosome 9"/>
</dbReference>
<evidence type="ECO:0000256" key="3">
    <source>
        <dbReference type="ARBA" id="ARBA00023163"/>
    </source>
</evidence>
<reference evidence="5 6" key="1">
    <citation type="journal article" date="2010" name="Nature">
        <title>Genome sequence of the palaeopolyploid soybean.</title>
        <authorList>
            <person name="Schmutz J."/>
            <person name="Cannon S.B."/>
            <person name="Schlueter J."/>
            <person name="Ma J."/>
            <person name="Mitros T."/>
            <person name="Nelson W."/>
            <person name="Hyten D.L."/>
            <person name="Song Q."/>
            <person name="Thelen J.J."/>
            <person name="Cheng J."/>
            <person name="Xu D."/>
            <person name="Hellsten U."/>
            <person name="May G.D."/>
            <person name="Yu Y."/>
            <person name="Sakurai T."/>
            <person name="Umezawa T."/>
            <person name="Bhattacharyya M.K."/>
            <person name="Sandhu D."/>
            <person name="Valliyodan B."/>
            <person name="Lindquist E."/>
            <person name="Peto M."/>
            <person name="Grant D."/>
            <person name="Shu S."/>
            <person name="Goodstein D."/>
            <person name="Barry K."/>
            <person name="Futrell-Griggs M."/>
            <person name="Abernathy B."/>
            <person name="Du J."/>
            <person name="Tian Z."/>
            <person name="Zhu L."/>
            <person name="Gill N."/>
            <person name="Joshi T."/>
            <person name="Libault M."/>
            <person name="Sethuraman A."/>
            <person name="Zhang X.-C."/>
            <person name="Shinozaki K."/>
            <person name="Nguyen H.T."/>
            <person name="Wing R.A."/>
            <person name="Cregan P."/>
            <person name="Specht J."/>
            <person name="Grimwood J."/>
            <person name="Rokhsar D."/>
            <person name="Stacey G."/>
            <person name="Shoemaker R.C."/>
            <person name="Jackson S.A."/>
        </authorList>
    </citation>
    <scope>NUCLEOTIDE SEQUENCE [LARGE SCALE GENOMIC DNA]</scope>
    <source>
        <strain evidence="6">cv. Williams 82</strain>
        <tissue evidence="5">Callus</tissue>
    </source>
</reference>
<evidence type="ECO:0000256" key="2">
    <source>
        <dbReference type="ARBA" id="ARBA00023125"/>
    </source>
</evidence>
<dbReference type="GO" id="GO:0000976">
    <property type="term" value="F:transcription cis-regulatory region binding"/>
    <property type="evidence" value="ECO:0000318"/>
    <property type="project" value="GO_Central"/>
</dbReference>
<dbReference type="PANTHER" id="PTHR46855">
    <property type="entry name" value="OSJNBB0038F03.10 PROTEIN"/>
    <property type="match status" value="1"/>
</dbReference>
<dbReference type="PANTHER" id="PTHR46855:SF21">
    <property type="entry name" value="GATA ZINC FINGER PROTEIN"/>
    <property type="match status" value="1"/>
</dbReference>